<accession>A0A284QUY1</accession>
<dbReference type="EMBL" id="FUEG01000002">
    <property type="protein sequence ID" value="SJL00233.1"/>
    <property type="molecule type" value="Genomic_DNA"/>
</dbReference>
<evidence type="ECO:0000313" key="3">
    <source>
        <dbReference type="Proteomes" id="UP000219338"/>
    </source>
</evidence>
<feature type="compositionally biased region" description="Basic and acidic residues" evidence="1">
    <location>
        <begin position="12"/>
        <end position="25"/>
    </location>
</feature>
<reference evidence="3" key="1">
    <citation type="journal article" date="2017" name="Nat. Ecol. Evol.">
        <title>Genome expansion and lineage-specific genetic innovations in the forest pathogenic fungi Armillaria.</title>
        <authorList>
            <person name="Sipos G."/>
            <person name="Prasanna A.N."/>
            <person name="Walter M.C."/>
            <person name="O'Connor E."/>
            <person name="Balint B."/>
            <person name="Krizsan K."/>
            <person name="Kiss B."/>
            <person name="Hess J."/>
            <person name="Varga T."/>
            <person name="Slot J."/>
            <person name="Riley R."/>
            <person name="Boka B."/>
            <person name="Rigling D."/>
            <person name="Barry K."/>
            <person name="Lee J."/>
            <person name="Mihaltcheva S."/>
            <person name="LaButti K."/>
            <person name="Lipzen A."/>
            <person name="Waldron R."/>
            <person name="Moloney N.M."/>
            <person name="Sperisen C."/>
            <person name="Kredics L."/>
            <person name="Vagvoelgyi C."/>
            <person name="Patrignani A."/>
            <person name="Fitzpatrick D."/>
            <person name="Nagy I."/>
            <person name="Doyle S."/>
            <person name="Anderson J.B."/>
            <person name="Grigoriev I.V."/>
            <person name="Gueldener U."/>
            <person name="Muensterkoetter M."/>
            <person name="Nagy L.G."/>
        </authorList>
    </citation>
    <scope>NUCLEOTIDE SEQUENCE [LARGE SCALE GENOMIC DNA]</scope>
    <source>
        <strain evidence="3">C18/9</strain>
    </source>
</reference>
<evidence type="ECO:0000256" key="1">
    <source>
        <dbReference type="SAM" id="MobiDB-lite"/>
    </source>
</evidence>
<dbReference type="AlphaFoldDB" id="A0A284QUY1"/>
<proteinExistence type="predicted"/>
<feature type="region of interest" description="Disordered" evidence="1">
    <location>
        <begin position="1"/>
        <end position="33"/>
    </location>
</feature>
<sequence>MTGPPAHPSRARRCESKTSPQRDDMVTVSDGQVNPPTSLGIKMLLPARGDSPISGLFTNDHDPFTTFHGPKCCPTSAPTRPLTAPVALAEVSTFRMAVATECLSGITMALPCLTAVHTDIRHLTMAHRMGLYPWSSCPRDATIVVIANTAPEVFIRTDS</sequence>
<dbReference type="Proteomes" id="UP000219338">
    <property type="component" value="Unassembled WGS sequence"/>
</dbReference>
<protein>
    <submittedName>
        <fullName evidence="2">Uncharacterized protein</fullName>
    </submittedName>
</protein>
<organism evidence="2 3">
    <name type="scientific">Armillaria ostoyae</name>
    <name type="common">Armillaria root rot fungus</name>
    <dbReference type="NCBI Taxonomy" id="47428"/>
    <lineage>
        <taxon>Eukaryota</taxon>
        <taxon>Fungi</taxon>
        <taxon>Dikarya</taxon>
        <taxon>Basidiomycota</taxon>
        <taxon>Agaricomycotina</taxon>
        <taxon>Agaricomycetes</taxon>
        <taxon>Agaricomycetidae</taxon>
        <taxon>Agaricales</taxon>
        <taxon>Marasmiineae</taxon>
        <taxon>Physalacriaceae</taxon>
        <taxon>Armillaria</taxon>
    </lineage>
</organism>
<evidence type="ECO:0000313" key="2">
    <source>
        <dbReference type="EMBL" id="SJL00233.1"/>
    </source>
</evidence>
<name>A0A284QUY1_ARMOS</name>
<gene>
    <name evidence="2" type="ORF">ARMOST_03545</name>
</gene>
<keyword evidence="3" id="KW-1185">Reference proteome</keyword>